<evidence type="ECO:0000256" key="1">
    <source>
        <dbReference type="ARBA" id="ARBA00004370"/>
    </source>
</evidence>
<accession>A0A371XH26</accession>
<feature type="domain" description="HemY N-terminal" evidence="7">
    <location>
        <begin position="26"/>
        <end position="132"/>
    </location>
</feature>
<dbReference type="InterPro" id="IPR016982">
    <property type="entry name" value="Mms48"/>
</dbReference>
<dbReference type="Pfam" id="PF07219">
    <property type="entry name" value="HemY_N"/>
    <property type="match status" value="1"/>
</dbReference>
<keyword evidence="2 6" id="KW-0812">Transmembrane</keyword>
<name>A0A371XH26_9HYPH</name>
<organism evidence="8 9">
    <name type="scientific">Mesorhizobium denitrificans</name>
    <dbReference type="NCBI Taxonomy" id="2294114"/>
    <lineage>
        <taxon>Bacteria</taxon>
        <taxon>Pseudomonadati</taxon>
        <taxon>Pseudomonadota</taxon>
        <taxon>Alphaproteobacteria</taxon>
        <taxon>Hyphomicrobiales</taxon>
        <taxon>Phyllobacteriaceae</taxon>
        <taxon>Mesorhizobium</taxon>
    </lineage>
</organism>
<keyword evidence="3 6" id="KW-1133">Transmembrane helix</keyword>
<comment type="subcellular location">
    <subcellularLocation>
        <location evidence="1">Membrane</location>
    </subcellularLocation>
</comment>
<dbReference type="InterPro" id="IPR011990">
    <property type="entry name" value="TPR-like_helical_dom_sf"/>
</dbReference>
<evidence type="ECO:0000256" key="4">
    <source>
        <dbReference type="ARBA" id="ARBA00023136"/>
    </source>
</evidence>
<evidence type="ECO:0000313" key="8">
    <source>
        <dbReference type="EMBL" id="RFC68532.1"/>
    </source>
</evidence>
<dbReference type="SUPFAM" id="SSF48452">
    <property type="entry name" value="TPR-like"/>
    <property type="match status" value="1"/>
</dbReference>
<evidence type="ECO:0000256" key="3">
    <source>
        <dbReference type="ARBA" id="ARBA00022989"/>
    </source>
</evidence>
<evidence type="ECO:0000256" key="5">
    <source>
        <dbReference type="SAM" id="MobiDB-lite"/>
    </source>
</evidence>
<feature type="transmembrane region" description="Helical" evidence="6">
    <location>
        <begin position="83"/>
        <end position="103"/>
    </location>
</feature>
<proteinExistence type="predicted"/>
<feature type="region of interest" description="Disordered" evidence="5">
    <location>
        <begin position="476"/>
        <end position="541"/>
    </location>
</feature>
<sequence>MVRVLYFLILIGAIALGFAWLADRPGDMVVTFDGYQYQVSLMVAAVAVVGLVAAIMLSWWVVKALWNSPYTITRYFRVRRRDRGYQALSTGMIAAGAGDAALARQKNKEAAKLIRSDQEPLIQLLEAQTLMLEGNHEAARDKFEQMIDDPETRLLGLRGLYLEAARQGNREAARHYASRAAHVAPQLGWAAESSIEEKAEEGDWDGALKLLEAQKAVQKTDREGFNRRRAVLLTAKAISTFDTDQVGARAAALEANRLVPDFVPAALIAARCLFRTDEVRKGSKLLEAAWRKHPHPEIAELYVHARHGDAALDRLARAQRLQSLHSNHPESALTVARAALAVQEFGLAREEAQASIRMDPRESAYLLLADIEEAAGGDSGRVREFLARAVRAPRDPAWVADGVISEHWAPQSPVTGKIDAFQWRVPVERVGIAIEPEERLAPVMIEAEPQPIEEAEIVEAEPVATDVELVEPDEADAVVESAEPAKADPTEEAKPLSADNDQKPAHDSVQEEKVDEPVRRLPDDPGVPPEERKAGSRFRLF</sequence>
<keyword evidence="9" id="KW-1185">Reference proteome</keyword>
<dbReference type="EMBL" id="QURN01000004">
    <property type="protein sequence ID" value="RFC68532.1"/>
    <property type="molecule type" value="Genomic_DNA"/>
</dbReference>
<evidence type="ECO:0000259" key="7">
    <source>
        <dbReference type="Pfam" id="PF07219"/>
    </source>
</evidence>
<feature type="transmembrane region" description="Helical" evidence="6">
    <location>
        <begin position="37"/>
        <end position="62"/>
    </location>
</feature>
<dbReference type="AlphaFoldDB" id="A0A371XH26"/>
<dbReference type="RefSeq" id="WP_116622967.1">
    <property type="nucleotide sequence ID" value="NZ_QURN01000004.1"/>
</dbReference>
<dbReference type="Gene3D" id="1.25.40.10">
    <property type="entry name" value="Tetratricopeptide repeat domain"/>
    <property type="match status" value="1"/>
</dbReference>
<evidence type="ECO:0000313" key="9">
    <source>
        <dbReference type="Proteomes" id="UP000262379"/>
    </source>
</evidence>
<evidence type="ECO:0000256" key="6">
    <source>
        <dbReference type="SAM" id="Phobius"/>
    </source>
</evidence>
<dbReference type="Proteomes" id="UP000262379">
    <property type="component" value="Unassembled WGS sequence"/>
</dbReference>
<feature type="compositionally biased region" description="Basic and acidic residues" evidence="5">
    <location>
        <begin position="483"/>
        <end position="534"/>
    </location>
</feature>
<dbReference type="InterPro" id="IPR010817">
    <property type="entry name" value="HemY_N"/>
</dbReference>
<dbReference type="GO" id="GO:0016020">
    <property type="term" value="C:membrane"/>
    <property type="evidence" value="ECO:0007669"/>
    <property type="project" value="UniProtKB-SubCell"/>
</dbReference>
<reference evidence="9" key="1">
    <citation type="submission" date="2018-08" db="EMBL/GenBank/DDBJ databases">
        <authorList>
            <person name="Im W.T."/>
        </authorList>
    </citation>
    <scope>NUCLEOTIDE SEQUENCE [LARGE SCALE GENOMIC DNA]</scope>
    <source>
        <strain evidence="9">LA-28</strain>
    </source>
</reference>
<protein>
    <submittedName>
        <fullName evidence="8">Heme biosynthesis protein HemY</fullName>
    </submittedName>
</protein>
<keyword evidence="4 6" id="KW-0472">Membrane</keyword>
<dbReference type="PIRSF" id="PIRSF031802">
    <property type="entry name" value="UCP031802"/>
    <property type="match status" value="1"/>
</dbReference>
<evidence type="ECO:0000256" key="2">
    <source>
        <dbReference type="ARBA" id="ARBA00022692"/>
    </source>
</evidence>
<gene>
    <name evidence="8" type="ORF">DY251_06065</name>
</gene>
<comment type="caution">
    <text evidence="8">The sequence shown here is derived from an EMBL/GenBank/DDBJ whole genome shotgun (WGS) entry which is preliminary data.</text>
</comment>